<evidence type="ECO:0000313" key="7">
    <source>
        <dbReference type="EMBL" id="HJC44463.1"/>
    </source>
</evidence>
<dbReference type="GO" id="GO:0005886">
    <property type="term" value="C:plasma membrane"/>
    <property type="evidence" value="ECO:0007669"/>
    <property type="project" value="UniProtKB-SubCell"/>
</dbReference>
<reference evidence="7" key="2">
    <citation type="submission" date="2021-04" db="EMBL/GenBank/DDBJ databases">
        <authorList>
            <person name="Gilroy R."/>
        </authorList>
    </citation>
    <scope>NUCLEOTIDE SEQUENCE</scope>
    <source>
        <strain evidence="7">CHK165-2605</strain>
    </source>
</reference>
<dbReference type="Pfam" id="PF04464">
    <property type="entry name" value="Glyphos_transf"/>
    <property type="match status" value="1"/>
</dbReference>
<dbReference type="EMBL" id="DWWI01000261">
    <property type="protein sequence ID" value="HJC44463.1"/>
    <property type="molecule type" value="Genomic_DNA"/>
</dbReference>
<dbReference type="PANTHER" id="PTHR37316:SF2">
    <property type="entry name" value="TEICHOIC ACID RIBITOL-PHOSPHATE POLYMERASE TARK"/>
    <property type="match status" value="1"/>
</dbReference>
<comment type="subcellular location">
    <subcellularLocation>
        <location evidence="1">Cell membrane</location>
        <topology evidence="1">Peripheral membrane protein</topology>
    </subcellularLocation>
</comment>
<dbReference type="InterPro" id="IPR051612">
    <property type="entry name" value="Teichoic_Acid_Biosynth"/>
</dbReference>
<dbReference type="InterPro" id="IPR043149">
    <property type="entry name" value="TagF_N"/>
</dbReference>
<keyword evidence="4" id="KW-0808">Transferase</keyword>
<dbReference type="GO" id="GO:0019350">
    <property type="term" value="P:teichoic acid biosynthetic process"/>
    <property type="evidence" value="ECO:0007669"/>
    <property type="project" value="UniProtKB-KW"/>
</dbReference>
<evidence type="ECO:0000256" key="2">
    <source>
        <dbReference type="ARBA" id="ARBA00010488"/>
    </source>
</evidence>
<dbReference type="AlphaFoldDB" id="A0A9D2P8S1"/>
<dbReference type="InterPro" id="IPR007554">
    <property type="entry name" value="Glycerophosphate_synth"/>
</dbReference>
<accession>A0A9D2P8S1</accession>
<dbReference type="GO" id="GO:0047355">
    <property type="term" value="F:CDP-glycerol glycerophosphotransferase activity"/>
    <property type="evidence" value="ECO:0007669"/>
    <property type="project" value="InterPro"/>
</dbReference>
<sequence>MIRGITAALNGIYSIFKLFPVKKKITYISRQSNVLPVDFDLVIREMERRHPEYQQVALIKMIGKSTPEKIGYCFHIFRQMYHIATSEMVVLDTYCIAVSVLQQRKSLVVIQMWHALGAMKKFGYSILDKGEGTKRSLAEAMRMHKNYTYIFSSSEFCCRFFAEAFHASMDQMVVMPLPRLDLLCDSEHIADVEEDILRHYPQLADKRKKTIVYAPTFRKEGGSFEEKELEAAAERLAEAIDYGRYNLVAKFHPLSGITLRNENVIQDKIFSTIDFCQMADAVILDYSAVVFEISMLGKPMYFYAFDYDSYMESRDVYIDFKKYVPGIITGDPQKLMAAIDNNESDPRRQNEFRNLMISRPKSSSYTGDVADFFEKVLREQQERKRQ</sequence>
<dbReference type="PANTHER" id="PTHR37316">
    <property type="entry name" value="TEICHOIC ACID GLYCEROL-PHOSPHATE PRIMASE"/>
    <property type="match status" value="1"/>
</dbReference>
<evidence type="ECO:0000256" key="3">
    <source>
        <dbReference type="ARBA" id="ARBA00022475"/>
    </source>
</evidence>
<dbReference type="Gene3D" id="3.40.50.11820">
    <property type="match status" value="1"/>
</dbReference>
<dbReference type="SUPFAM" id="SSF53756">
    <property type="entry name" value="UDP-Glycosyltransferase/glycogen phosphorylase"/>
    <property type="match status" value="1"/>
</dbReference>
<evidence type="ECO:0000256" key="6">
    <source>
        <dbReference type="ARBA" id="ARBA00023136"/>
    </source>
</evidence>
<proteinExistence type="inferred from homology"/>
<gene>
    <name evidence="7" type="ORF">H9756_12455</name>
</gene>
<evidence type="ECO:0000256" key="4">
    <source>
        <dbReference type="ARBA" id="ARBA00022679"/>
    </source>
</evidence>
<evidence type="ECO:0000313" key="8">
    <source>
        <dbReference type="Proteomes" id="UP000823895"/>
    </source>
</evidence>
<comment type="similarity">
    <text evidence="2">Belongs to the CDP-glycerol glycerophosphotransferase family.</text>
</comment>
<protein>
    <submittedName>
        <fullName evidence="7">CDP-glycerol glycerophosphotransferase family protein</fullName>
    </submittedName>
</protein>
<reference evidence="7" key="1">
    <citation type="journal article" date="2021" name="PeerJ">
        <title>Extensive microbial diversity within the chicken gut microbiome revealed by metagenomics and culture.</title>
        <authorList>
            <person name="Gilroy R."/>
            <person name="Ravi A."/>
            <person name="Getino M."/>
            <person name="Pursley I."/>
            <person name="Horton D.L."/>
            <person name="Alikhan N.F."/>
            <person name="Baker D."/>
            <person name="Gharbi K."/>
            <person name="Hall N."/>
            <person name="Watson M."/>
            <person name="Adriaenssens E.M."/>
            <person name="Foster-Nyarko E."/>
            <person name="Jarju S."/>
            <person name="Secka A."/>
            <person name="Antonio M."/>
            <person name="Oren A."/>
            <person name="Chaudhuri R.R."/>
            <person name="La Ragione R."/>
            <person name="Hildebrand F."/>
            <person name="Pallen M.J."/>
        </authorList>
    </citation>
    <scope>NUCLEOTIDE SEQUENCE</scope>
    <source>
        <strain evidence="7">CHK165-2605</strain>
    </source>
</reference>
<comment type="caution">
    <text evidence="7">The sequence shown here is derived from an EMBL/GenBank/DDBJ whole genome shotgun (WGS) entry which is preliminary data.</text>
</comment>
<evidence type="ECO:0000256" key="5">
    <source>
        <dbReference type="ARBA" id="ARBA00022944"/>
    </source>
</evidence>
<dbReference type="Gene3D" id="3.40.50.12580">
    <property type="match status" value="1"/>
</dbReference>
<dbReference type="Proteomes" id="UP000823895">
    <property type="component" value="Unassembled WGS sequence"/>
</dbReference>
<keyword evidence="3" id="KW-1003">Cell membrane</keyword>
<organism evidence="7 8">
    <name type="scientific">Candidatus Mediterraneibacter gallistercoris</name>
    <dbReference type="NCBI Taxonomy" id="2838671"/>
    <lineage>
        <taxon>Bacteria</taxon>
        <taxon>Bacillati</taxon>
        <taxon>Bacillota</taxon>
        <taxon>Clostridia</taxon>
        <taxon>Lachnospirales</taxon>
        <taxon>Lachnospiraceae</taxon>
        <taxon>Mediterraneibacter</taxon>
    </lineage>
</organism>
<evidence type="ECO:0000256" key="1">
    <source>
        <dbReference type="ARBA" id="ARBA00004202"/>
    </source>
</evidence>
<name>A0A9D2P8S1_9FIRM</name>
<keyword evidence="5" id="KW-0777">Teichoic acid biosynthesis</keyword>
<dbReference type="InterPro" id="IPR043148">
    <property type="entry name" value="TagF_C"/>
</dbReference>
<keyword evidence="6" id="KW-0472">Membrane</keyword>